<name>A0A6C0KGE5_9ZZZZ</name>
<proteinExistence type="predicted"/>
<protein>
    <submittedName>
        <fullName evidence="1">Uncharacterized protein</fullName>
    </submittedName>
</protein>
<dbReference type="AlphaFoldDB" id="A0A6C0KGE5"/>
<reference evidence="1" key="1">
    <citation type="journal article" date="2020" name="Nature">
        <title>Giant virus diversity and host interactions through global metagenomics.</title>
        <authorList>
            <person name="Schulz F."/>
            <person name="Roux S."/>
            <person name="Paez-Espino D."/>
            <person name="Jungbluth S."/>
            <person name="Walsh D.A."/>
            <person name="Denef V.J."/>
            <person name="McMahon K.D."/>
            <person name="Konstantinidis K.T."/>
            <person name="Eloe-Fadrosh E.A."/>
            <person name="Kyrpides N.C."/>
            <person name="Woyke T."/>
        </authorList>
    </citation>
    <scope>NUCLEOTIDE SEQUENCE</scope>
    <source>
        <strain evidence="1">GVMAG-S-1103017-68</strain>
    </source>
</reference>
<organism evidence="1">
    <name type="scientific">viral metagenome</name>
    <dbReference type="NCBI Taxonomy" id="1070528"/>
    <lineage>
        <taxon>unclassified sequences</taxon>
        <taxon>metagenomes</taxon>
        <taxon>organismal metagenomes</taxon>
    </lineage>
</organism>
<accession>A0A6C0KGE5</accession>
<dbReference type="EMBL" id="MN740856">
    <property type="protein sequence ID" value="QHU15408.1"/>
    <property type="molecule type" value="Genomic_DNA"/>
</dbReference>
<sequence length="121" mass="12730">MDLAMKSVEQNKCEGASVASSDCVNSLVRRLGSDGMPHFLLISDAHIPELRAVAMDANITHGQTNASLHELNGPNAVRNAGHALGHPAQRALVVYVRGGAQEITADGEISCRTLANCLAET</sequence>
<evidence type="ECO:0000313" key="1">
    <source>
        <dbReference type="EMBL" id="QHU15408.1"/>
    </source>
</evidence>